<feature type="repeat" description="ANK" evidence="3">
    <location>
        <begin position="733"/>
        <end position="765"/>
    </location>
</feature>
<dbReference type="Pfam" id="PF12796">
    <property type="entry name" value="Ank_2"/>
    <property type="match status" value="7"/>
</dbReference>
<reference evidence="5 6" key="2">
    <citation type="submission" date="2018-11" db="EMBL/GenBank/DDBJ databases">
        <authorList>
            <consortium name="Pathogen Informatics"/>
        </authorList>
    </citation>
    <scope>NUCLEOTIDE SEQUENCE [LARGE SCALE GENOMIC DNA]</scope>
</reference>
<feature type="repeat" description="ANK" evidence="3">
    <location>
        <begin position="1224"/>
        <end position="1246"/>
    </location>
</feature>
<dbReference type="Pfam" id="PF00023">
    <property type="entry name" value="Ank"/>
    <property type="match status" value="3"/>
</dbReference>
<feature type="repeat" description="ANK" evidence="3">
    <location>
        <begin position="907"/>
        <end position="939"/>
    </location>
</feature>
<feature type="region of interest" description="Disordered" evidence="4">
    <location>
        <begin position="159"/>
        <end position="270"/>
    </location>
</feature>
<feature type="repeat" description="ANK" evidence="3">
    <location>
        <begin position="1153"/>
        <end position="1178"/>
    </location>
</feature>
<feature type="compositionally biased region" description="Polar residues" evidence="4">
    <location>
        <begin position="407"/>
        <end position="417"/>
    </location>
</feature>
<feature type="repeat" description="ANK" evidence="3">
    <location>
        <begin position="666"/>
        <end position="698"/>
    </location>
</feature>
<evidence type="ECO:0000256" key="3">
    <source>
        <dbReference type="PROSITE-ProRule" id="PRU00023"/>
    </source>
</evidence>
<organism evidence="7">
    <name type="scientific">Gongylonema pulchrum</name>
    <dbReference type="NCBI Taxonomy" id="637853"/>
    <lineage>
        <taxon>Eukaryota</taxon>
        <taxon>Metazoa</taxon>
        <taxon>Ecdysozoa</taxon>
        <taxon>Nematoda</taxon>
        <taxon>Chromadorea</taxon>
        <taxon>Rhabditida</taxon>
        <taxon>Spirurina</taxon>
        <taxon>Spiruromorpha</taxon>
        <taxon>Spiruroidea</taxon>
        <taxon>Gongylonematidae</taxon>
        <taxon>Gongylonema</taxon>
    </lineage>
</organism>
<feature type="repeat" description="ANK" evidence="3">
    <location>
        <begin position="699"/>
        <end position="722"/>
    </location>
</feature>
<dbReference type="EMBL" id="UYRT01078148">
    <property type="protein sequence ID" value="VDN17895.1"/>
    <property type="molecule type" value="Genomic_DNA"/>
</dbReference>
<keyword evidence="2 3" id="KW-0040">ANK repeat</keyword>
<accession>A0A183DPY8</accession>
<gene>
    <name evidence="5" type="ORF">GPUH_LOCUS10779</name>
</gene>
<dbReference type="PROSITE" id="PS50088">
    <property type="entry name" value="ANK_REPEAT"/>
    <property type="match status" value="16"/>
</dbReference>
<feature type="compositionally biased region" description="Basic and acidic residues" evidence="4">
    <location>
        <begin position="249"/>
        <end position="265"/>
    </location>
</feature>
<feature type="repeat" description="ANK" evidence="3">
    <location>
        <begin position="874"/>
        <end position="906"/>
    </location>
</feature>
<dbReference type="WBParaSite" id="GPUH_0001079201-mRNA-1">
    <property type="protein sequence ID" value="GPUH_0001079201-mRNA-1"/>
    <property type="gene ID" value="GPUH_0001079201"/>
</dbReference>
<dbReference type="OrthoDB" id="195446at2759"/>
<feature type="repeat" description="ANK" evidence="3">
    <location>
        <begin position="977"/>
        <end position="1009"/>
    </location>
</feature>
<evidence type="ECO:0000256" key="1">
    <source>
        <dbReference type="ARBA" id="ARBA00022737"/>
    </source>
</evidence>
<evidence type="ECO:0000313" key="5">
    <source>
        <dbReference type="EMBL" id="VDN17895.1"/>
    </source>
</evidence>
<feature type="repeat" description="ANK" evidence="3">
    <location>
        <begin position="836"/>
        <end position="868"/>
    </location>
</feature>
<dbReference type="InterPro" id="IPR051165">
    <property type="entry name" value="Multifunctional_ANK_Repeat"/>
</dbReference>
<dbReference type="InterPro" id="IPR036770">
    <property type="entry name" value="Ankyrin_rpt-contain_sf"/>
</dbReference>
<feature type="region of interest" description="Disordered" evidence="4">
    <location>
        <begin position="387"/>
        <end position="425"/>
    </location>
</feature>
<evidence type="ECO:0000313" key="6">
    <source>
        <dbReference type="Proteomes" id="UP000271098"/>
    </source>
</evidence>
<dbReference type="Proteomes" id="UP000271098">
    <property type="component" value="Unassembled WGS sequence"/>
</dbReference>
<feature type="repeat" description="ANK" evidence="3">
    <location>
        <begin position="941"/>
        <end position="976"/>
    </location>
</feature>
<dbReference type="SMART" id="SM00248">
    <property type="entry name" value="ANK"/>
    <property type="match status" value="27"/>
</dbReference>
<dbReference type="PROSITE" id="PS50297">
    <property type="entry name" value="ANK_REP_REGION"/>
    <property type="match status" value="15"/>
</dbReference>
<feature type="repeat" description="ANK" evidence="3">
    <location>
        <begin position="766"/>
        <end position="798"/>
    </location>
</feature>
<sequence length="1583" mass="172383">MLRSARDRNSPELPRLRNGILASALAELEAQRNVPVGQRPSILTEAANQALNPELVLRFLVELRLFLGFFFIQMLRSARDRNSPELPRLRNGILASALAELEAQRNGPIGQRPSILTEAANQALNPEYNHRGRKRLRDSLPPQYHGIIASALQNESEMNGYTLPPVDVSQGFRSDGGSDGRTPKGSSANSSIAAKDSLDRALSADGYDTAAPRHTKRRRSRSGMLGKWLQELAESAPDLRSKKNTKRQSSLEDKLDERNSRRFAEARGSLMSPRTGMLGVLLSEKANIPEKSVPSKPSTASNRPVSSQSRVSDVYPFIAEETTSSIKSRSPIDRITDERAKRFSTTSFPREHGESGGMLQQALEHLSDTVINPALIFRDSASLGESVTKRGGLRSRDSGDRISIRSVTSKGSGTRSAELSEEENEFDANPSSKLLHCAMKGEWATVEQILRDEKDLDLTLSDSDGRTVAHIAAAFANEEMLRRLLDRKIDVKQCGGRGFTVLLYAVKDSKIGIFASLLSRKAEINAKTKDGRIVAHIAAAFANEEMVRRLLDRKIDVKQCGGTPLHYACSRASQRGSRVVDLLLEQWNDGRYAEDAQKCLPIHYAIQCGNITTAKLLLTDGEQQQITHVNANGDTLMHVACRSDNTDMLQLLVNFGGIDVNAVNEVGWTALHEASSKGNVAALKILHRLKANPNIADKEDWTPLHVAAAAGHTNVVELLIDKFGGSIRARTRDGSTLLHVAALSGHAETALVFLKRGVPLHMPNKRGALSLHCAAAAGFNDVVRMLISKGTHVDIRTRVNANGDTLMHVACRSDNTDMLQLLVNFDGTDVDAVNAVGWTPLHEASSKGNIAALKILHRLKANPNIADKFSTNIPGALSLHCAAAAGFNDVVRMLISKGTNVDIRTRDNYTALHVAVQAGKASVVETLLGYGANVDIHGGAIGETALHIAASLTTEDAIDCAMMLLKSGAQPNAARNDGETALHIAASNPLPGMIQLLLSEGADPQITSARSESALHVAARSCNSEAVSLILEHLAKQLSPHEINEFVNARTAQLHFPGEEAKLINTLIDYGGSPNIQTITNQETAMHLAARAGNETALLAIVAKIGAGAVQIVQNKQSKAGWSPLMEACALGHLGVARILLQHHARVDVFDENGRTALHLAAANGHLELTDLLLKNKAFDHGAAVEAITLDNQTALHFAARYGQLEVAQRLLALGANPNARDDKGQTPLHLAAENDYPDVVKLFLKMRQNNRAVLTAIDLNGFTCAHIAAMKGSLAVVKELMMIDKAMVIQHGMTALHLGAKNGFVSILNVFDHSLWRKCSKKTGLNALHIAAYYGNSDFVMEMLKHVPASSRSEPPIYNHYVVKEFATEYGFTPLHLAAQSGHDALVRMLLNQGVQVDATSTTMNGWTGMHYATKAGHLNVVKLFVKSSADAQAETKEGKVPLCFAAAHNHIDCLRFLLKQKHDTHALMEDRKFIFDLMVCGKTNDNEPLREFILQSPAPMDTAVKLSALYREMSEKEKERARDLLNVSEFAENMAVELLGITATEYNAALLLKAKDNRGRPLLDVLIENEQVWNFVEQLKI</sequence>
<evidence type="ECO:0000256" key="4">
    <source>
        <dbReference type="SAM" id="MobiDB-lite"/>
    </source>
</evidence>
<dbReference type="PANTHER" id="PTHR24123:SF33">
    <property type="entry name" value="PROTEIN HOS4"/>
    <property type="match status" value="1"/>
</dbReference>
<proteinExistence type="predicted"/>
<feature type="repeat" description="ANK" evidence="3">
    <location>
        <begin position="1120"/>
        <end position="1152"/>
    </location>
</feature>
<protein>
    <submittedName>
        <fullName evidence="7">ANK_REP_REGION domain-containing protein</fullName>
    </submittedName>
</protein>
<name>A0A183DPY8_9BILA</name>
<evidence type="ECO:0000256" key="2">
    <source>
        <dbReference type="ARBA" id="ARBA00023043"/>
    </source>
</evidence>
<dbReference type="PRINTS" id="PR01415">
    <property type="entry name" value="ANKYRIN"/>
</dbReference>
<feature type="repeat" description="ANK" evidence="3">
    <location>
        <begin position="1191"/>
        <end position="1223"/>
    </location>
</feature>
<feature type="repeat" description="ANK" evidence="3">
    <location>
        <begin position="632"/>
        <end position="656"/>
    </location>
</feature>
<feature type="repeat" description="ANK" evidence="3">
    <location>
        <begin position="1406"/>
        <end position="1438"/>
    </location>
</feature>
<dbReference type="Gene3D" id="1.25.40.20">
    <property type="entry name" value="Ankyrin repeat-containing domain"/>
    <property type="match status" value="8"/>
</dbReference>
<dbReference type="Pfam" id="PF13637">
    <property type="entry name" value="Ank_4"/>
    <property type="match status" value="1"/>
</dbReference>
<feature type="repeat" description="ANK" evidence="3">
    <location>
        <begin position="1371"/>
        <end position="1403"/>
    </location>
</feature>
<feature type="compositionally biased region" description="Basic and acidic residues" evidence="4">
    <location>
        <begin position="394"/>
        <end position="403"/>
    </location>
</feature>
<keyword evidence="1" id="KW-0677">Repeat</keyword>
<dbReference type="InterPro" id="IPR002110">
    <property type="entry name" value="Ankyrin_rpt"/>
</dbReference>
<dbReference type="SUPFAM" id="SSF48403">
    <property type="entry name" value="Ankyrin repeat"/>
    <property type="match status" value="4"/>
</dbReference>
<reference evidence="7" key="1">
    <citation type="submission" date="2016-06" db="UniProtKB">
        <authorList>
            <consortium name="WormBaseParasite"/>
        </authorList>
    </citation>
    <scope>IDENTIFICATION</scope>
</reference>
<keyword evidence="6" id="KW-1185">Reference proteome</keyword>
<dbReference type="PANTHER" id="PTHR24123">
    <property type="entry name" value="ANKYRIN REPEAT-CONTAINING"/>
    <property type="match status" value="1"/>
</dbReference>
<evidence type="ECO:0000313" key="7">
    <source>
        <dbReference type="WBParaSite" id="GPUH_0001079201-mRNA-1"/>
    </source>
</evidence>